<dbReference type="SMART" id="SM00530">
    <property type="entry name" value="HTH_XRE"/>
    <property type="match status" value="1"/>
</dbReference>
<dbReference type="EMBL" id="CADCXY010000004">
    <property type="protein sequence ID" value="CAB0151353.1"/>
    <property type="molecule type" value="Genomic_DNA"/>
</dbReference>
<dbReference type="Pfam" id="PF01381">
    <property type="entry name" value="HTH_3"/>
    <property type="match status" value="1"/>
</dbReference>
<evidence type="ECO:0000313" key="2">
    <source>
        <dbReference type="EMBL" id="CAB0151353.1"/>
    </source>
</evidence>
<name>A0A6S6WQL8_9GAMM</name>
<dbReference type="SUPFAM" id="SSF47413">
    <property type="entry name" value="lambda repressor-like DNA-binding domains"/>
    <property type="match status" value="1"/>
</dbReference>
<dbReference type="Proteomes" id="UP000481517">
    <property type="component" value="Unassembled WGS sequence"/>
</dbReference>
<dbReference type="InterPro" id="IPR001387">
    <property type="entry name" value="Cro/C1-type_HTH"/>
</dbReference>
<accession>A0A6S6WQL8</accession>
<evidence type="ECO:0000259" key="1">
    <source>
        <dbReference type="PROSITE" id="PS50943"/>
    </source>
</evidence>
<dbReference type="CDD" id="cd00093">
    <property type="entry name" value="HTH_XRE"/>
    <property type="match status" value="1"/>
</dbReference>
<dbReference type="GO" id="GO:0003677">
    <property type="term" value="F:DNA binding"/>
    <property type="evidence" value="ECO:0007669"/>
    <property type="project" value="InterPro"/>
</dbReference>
<reference evidence="2 3" key="1">
    <citation type="submission" date="2020-02" db="EMBL/GenBank/DDBJ databases">
        <authorList>
            <person name="Rodrigo-Torres L."/>
            <person name="Arahal R. D."/>
            <person name="Lucena T."/>
        </authorList>
    </citation>
    <scope>NUCLEOTIDE SEQUENCE [LARGE SCALE GENOMIC DNA]</scope>
    <source>
        <strain evidence="2 3">CECT 9734</strain>
    </source>
</reference>
<evidence type="ECO:0000313" key="3">
    <source>
        <dbReference type="Proteomes" id="UP000481517"/>
    </source>
</evidence>
<sequence>MVDALYLIVYDYICLRIYGVVDMRVDDANELGAAIRLARKELGWSQAFLAERVDTTQALISKFENSGDGRIDTLLRITDALDLQLLLLQKRESPLWD</sequence>
<dbReference type="Gene3D" id="1.10.260.40">
    <property type="entry name" value="lambda repressor-like DNA-binding domains"/>
    <property type="match status" value="1"/>
</dbReference>
<dbReference type="InterPro" id="IPR010982">
    <property type="entry name" value="Lambda_DNA-bd_dom_sf"/>
</dbReference>
<feature type="domain" description="HTH cro/C1-type" evidence="1">
    <location>
        <begin position="35"/>
        <end position="88"/>
    </location>
</feature>
<keyword evidence="3" id="KW-1185">Reference proteome</keyword>
<dbReference type="AlphaFoldDB" id="A0A6S6WQL8"/>
<protein>
    <submittedName>
        <fullName evidence="2">Antitoxin HipB</fullName>
    </submittedName>
</protein>
<organism evidence="2 3">
    <name type="scientific">Pseudidiomarina piscicola</name>
    <dbReference type="NCBI Taxonomy" id="2614830"/>
    <lineage>
        <taxon>Bacteria</taxon>
        <taxon>Pseudomonadati</taxon>
        <taxon>Pseudomonadota</taxon>
        <taxon>Gammaproteobacteria</taxon>
        <taxon>Alteromonadales</taxon>
        <taxon>Idiomarinaceae</taxon>
        <taxon>Pseudidiomarina</taxon>
    </lineage>
</organism>
<gene>
    <name evidence="2" type="primary">hipB_2</name>
    <name evidence="2" type="ORF">PSI9734_01742</name>
</gene>
<dbReference type="PROSITE" id="PS50943">
    <property type="entry name" value="HTH_CROC1"/>
    <property type="match status" value="1"/>
</dbReference>
<proteinExistence type="predicted"/>